<dbReference type="Proteomes" id="UP000184612">
    <property type="component" value="Unassembled WGS sequence"/>
</dbReference>
<proteinExistence type="inferred from homology"/>
<evidence type="ECO:0000259" key="2">
    <source>
        <dbReference type="Pfam" id="PF00586"/>
    </source>
</evidence>
<organism evidence="4 5">
    <name type="scientific">Anaerocolumna xylanovorans DSM 12503</name>
    <dbReference type="NCBI Taxonomy" id="1121345"/>
    <lineage>
        <taxon>Bacteria</taxon>
        <taxon>Bacillati</taxon>
        <taxon>Bacillota</taxon>
        <taxon>Clostridia</taxon>
        <taxon>Lachnospirales</taxon>
        <taxon>Lachnospiraceae</taxon>
        <taxon>Anaerocolumna</taxon>
    </lineage>
</organism>
<dbReference type="AlphaFoldDB" id="A0A1M7Y6Y0"/>
<name>A0A1M7Y6Y0_9FIRM</name>
<dbReference type="InterPro" id="IPR016188">
    <property type="entry name" value="PurM-like_N"/>
</dbReference>
<dbReference type="CDD" id="cd06061">
    <property type="entry name" value="PurM-like1"/>
    <property type="match status" value="1"/>
</dbReference>
<dbReference type="EMBL" id="FRFD01000005">
    <property type="protein sequence ID" value="SHO48278.1"/>
    <property type="molecule type" value="Genomic_DNA"/>
</dbReference>
<dbReference type="PANTHER" id="PTHR30303:SF4">
    <property type="entry name" value="HYDROGENASE EXPRESSION_FORMATION PROTEIN HYPE"/>
    <property type="match status" value="1"/>
</dbReference>
<comment type="similarity">
    <text evidence="1">Belongs to the HypE family.</text>
</comment>
<dbReference type="GO" id="GO:0051604">
    <property type="term" value="P:protein maturation"/>
    <property type="evidence" value="ECO:0007669"/>
    <property type="project" value="TreeGrafter"/>
</dbReference>
<dbReference type="SUPFAM" id="SSF56042">
    <property type="entry name" value="PurM C-terminal domain-like"/>
    <property type="match status" value="1"/>
</dbReference>
<dbReference type="Pfam" id="PF02769">
    <property type="entry name" value="AIRS_C"/>
    <property type="match status" value="1"/>
</dbReference>
<dbReference type="PANTHER" id="PTHR30303">
    <property type="entry name" value="HYDROGENASE ISOENZYMES FORMATION PROTEIN HYPE"/>
    <property type="match status" value="1"/>
</dbReference>
<reference evidence="4 5" key="1">
    <citation type="submission" date="2016-12" db="EMBL/GenBank/DDBJ databases">
        <authorList>
            <person name="Song W.-J."/>
            <person name="Kurnit D.M."/>
        </authorList>
    </citation>
    <scope>NUCLEOTIDE SEQUENCE [LARGE SCALE GENOMIC DNA]</scope>
    <source>
        <strain evidence="4 5">DSM 12503</strain>
    </source>
</reference>
<dbReference type="Pfam" id="PF00586">
    <property type="entry name" value="AIRS"/>
    <property type="match status" value="1"/>
</dbReference>
<dbReference type="STRING" id="1121345.SAMN02745217_01750"/>
<protein>
    <submittedName>
        <fullName evidence="4">Hydrogenase maturation factor</fullName>
    </submittedName>
</protein>
<dbReference type="InterPro" id="IPR036676">
    <property type="entry name" value="PurM-like_C_sf"/>
</dbReference>
<evidence type="ECO:0000313" key="4">
    <source>
        <dbReference type="EMBL" id="SHO48278.1"/>
    </source>
</evidence>
<evidence type="ECO:0000313" key="5">
    <source>
        <dbReference type="Proteomes" id="UP000184612"/>
    </source>
</evidence>
<feature type="domain" description="PurM-like C-terminal" evidence="3">
    <location>
        <begin position="153"/>
        <end position="301"/>
    </location>
</feature>
<gene>
    <name evidence="4" type="ORF">SAMN02745217_01750</name>
</gene>
<keyword evidence="5" id="KW-1185">Reference proteome</keyword>
<evidence type="ECO:0000259" key="3">
    <source>
        <dbReference type="Pfam" id="PF02769"/>
    </source>
</evidence>
<dbReference type="SUPFAM" id="SSF55326">
    <property type="entry name" value="PurM N-terminal domain-like"/>
    <property type="match status" value="1"/>
</dbReference>
<dbReference type="RefSeq" id="WP_073588471.1">
    <property type="nucleotide sequence ID" value="NZ_FRFD01000005.1"/>
</dbReference>
<dbReference type="InterPro" id="IPR036921">
    <property type="entry name" value="PurM-like_N_sf"/>
</dbReference>
<dbReference type="InterPro" id="IPR010918">
    <property type="entry name" value="PurM-like_C_dom"/>
</dbReference>
<accession>A0A1M7Y6Y0</accession>
<dbReference type="Gene3D" id="3.90.650.10">
    <property type="entry name" value="PurM-like C-terminal domain"/>
    <property type="match status" value="1"/>
</dbReference>
<sequence length="331" mass="36186">MQIGKVSEPILKRSVLRQINHRREEVLLRPGVGMDCCLLGTGEEEGILLTSNPITFGKDLPSHVAVHSAANDITAAGGEMIGILLTLLLPEGSPESLLQNMIKETEKACEAYHIEIMGGHTEITAFVNQPVVTVTGVGKIRRSRVTASAGVLPGDEIVMTKWAGLLGTAILAREHKNELTTRYNHDFIQNAVQFISYLPTEKEAALSEKLEVKLMHNASNGGIFGALWELGARTGMGLTADLNKIPIKQETIEICEFFDINPYQLLSGGSLLLVTGKGNELADMLCDNGIPAVVIGRLTEDLGRIIRNQDERRFLEPPKSDELYRIKAVKQ</sequence>
<feature type="domain" description="PurM-like N-terminal" evidence="2">
    <location>
        <begin position="63"/>
        <end position="140"/>
    </location>
</feature>
<dbReference type="OrthoDB" id="153904at2"/>
<evidence type="ECO:0000256" key="1">
    <source>
        <dbReference type="ARBA" id="ARBA00006243"/>
    </source>
</evidence>
<dbReference type="InterPro" id="IPR011854">
    <property type="entry name" value="HypE"/>
</dbReference>
<dbReference type="Gene3D" id="3.30.1330.10">
    <property type="entry name" value="PurM-like, N-terminal domain"/>
    <property type="match status" value="1"/>
</dbReference>